<keyword evidence="6" id="KW-0238">DNA-binding</keyword>
<feature type="compositionally biased region" description="Basic and acidic residues" evidence="8">
    <location>
        <begin position="274"/>
        <end position="305"/>
    </location>
</feature>
<dbReference type="SUPFAM" id="SSF143081">
    <property type="entry name" value="BB1717-like"/>
    <property type="match status" value="1"/>
</dbReference>
<dbReference type="InterPro" id="IPR036590">
    <property type="entry name" value="SRAP-like"/>
</dbReference>
<evidence type="ECO:0000256" key="2">
    <source>
        <dbReference type="ARBA" id="ARBA00022670"/>
    </source>
</evidence>
<evidence type="ECO:0000256" key="3">
    <source>
        <dbReference type="ARBA" id="ARBA00022763"/>
    </source>
</evidence>
<keyword evidence="3" id="KW-0227">DNA damage</keyword>
<dbReference type="AlphaFoldDB" id="A0A1E5RN97"/>
<evidence type="ECO:0000313" key="10">
    <source>
        <dbReference type="Proteomes" id="UP000095728"/>
    </source>
</evidence>
<dbReference type="Proteomes" id="UP000095728">
    <property type="component" value="Unassembled WGS sequence"/>
</dbReference>
<keyword evidence="2" id="KW-0645">Protease</keyword>
<dbReference type="GO" id="GO:0106300">
    <property type="term" value="P:protein-DNA covalent cross-linking repair"/>
    <property type="evidence" value="ECO:0007669"/>
    <property type="project" value="InterPro"/>
</dbReference>
<keyword evidence="4" id="KW-0378">Hydrolase</keyword>
<dbReference type="GO" id="GO:0008233">
    <property type="term" value="F:peptidase activity"/>
    <property type="evidence" value="ECO:0007669"/>
    <property type="project" value="UniProtKB-KW"/>
</dbReference>
<dbReference type="InParanoid" id="A0A1E5RN97"/>
<dbReference type="PANTHER" id="PTHR13604">
    <property type="entry name" value="DC12-RELATED"/>
    <property type="match status" value="1"/>
</dbReference>
<comment type="caution">
    <text evidence="9">The sequence shown here is derived from an EMBL/GenBank/DDBJ whole genome shotgun (WGS) entry which is preliminary data.</text>
</comment>
<dbReference type="Pfam" id="PF02586">
    <property type="entry name" value="SRAP"/>
    <property type="match status" value="1"/>
</dbReference>
<keyword evidence="5" id="KW-0190">Covalent protein-DNA linkage</keyword>
<dbReference type="InterPro" id="IPR003738">
    <property type="entry name" value="SRAP"/>
</dbReference>
<dbReference type="PANTHER" id="PTHR13604:SF0">
    <property type="entry name" value="ABASIC SITE PROCESSING PROTEIN HMCES"/>
    <property type="match status" value="1"/>
</dbReference>
<protein>
    <submittedName>
        <fullName evidence="9">Putative peptidase</fullName>
    </submittedName>
</protein>
<reference evidence="10" key="1">
    <citation type="journal article" date="2016" name="Genome Announc.">
        <title>Genome sequences of three species of Hanseniaspora isolated from spontaneous wine fermentations.</title>
        <authorList>
            <person name="Sternes P.R."/>
            <person name="Lee D."/>
            <person name="Kutyna D.R."/>
            <person name="Borneman A.R."/>
        </authorList>
    </citation>
    <scope>NUCLEOTIDE SEQUENCE [LARGE SCALE GENOMIC DNA]</scope>
    <source>
        <strain evidence="10">AWRI3579</strain>
    </source>
</reference>
<sequence>MCGRFALAYEFDELPQQIAKHKSLDPAPTISKDARDMKDDVKSKSYNIPPTKFCPVLNATDNQLYFMRWGLIPAFSDEPLKYTTFNARIESLKRSSIWKKPMEKHQYCAVPMSGYFEWRKTADKQPFYLKRKDNKVMFIAGLYERKREDDDSEHYSFTLITSSAPKGLEWLHARMPIILEPGTKKWNDWLQHGQITNAEFDPDLYEYYPVSREVGKVGNDNADLIVKKEETRLTPEKPATKRSRSKKEAAEGNHDVLKLFGKRSRKVEKSPQPVKEEHGNKRKGVKQEDSDEPHNKRIKTESNQK</sequence>
<evidence type="ECO:0000256" key="8">
    <source>
        <dbReference type="SAM" id="MobiDB-lite"/>
    </source>
</evidence>
<feature type="compositionally biased region" description="Basic and acidic residues" evidence="8">
    <location>
        <begin position="246"/>
        <end position="257"/>
    </location>
</feature>
<proteinExistence type="inferred from homology"/>
<accession>A0A1E5RN97</accession>
<gene>
    <name evidence="9" type="ORF">AWRI3579_g857</name>
</gene>
<dbReference type="GO" id="GO:0006508">
    <property type="term" value="P:proteolysis"/>
    <property type="evidence" value="ECO:0007669"/>
    <property type="project" value="UniProtKB-KW"/>
</dbReference>
<evidence type="ECO:0000256" key="4">
    <source>
        <dbReference type="ARBA" id="ARBA00022801"/>
    </source>
</evidence>
<keyword evidence="10" id="KW-1185">Reference proteome</keyword>
<evidence type="ECO:0000256" key="7">
    <source>
        <dbReference type="ARBA" id="ARBA00023239"/>
    </source>
</evidence>
<keyword evidence="7" id="KW-0456">Lyase</keyword>
<evidence type="ECO:0000313" key="9">
    <source>
        <dbReference type="EMBL" id="OEJ88354.1"/>
    </source>
</evidence>
<dbReference type="Gene3D" id="3.90.1680.10">
    <property type="entry name" value="SOS response associated peptidase-like"/>
    <property type="match status" value="1"/>
</dbReference>
<organism evidence="9 10">
    <name type="scientific">Hanseniaspora osmophila</name>
    <dbReference type="NCBI Taxonomy" id="56408"/>
    <lineage>
        <taxon>Eukaryota</taxon>
        <taxon>Fungi</taxon>
        <taxon>Dikarya</taxon>
        <taxon>Ascomycota</taxon>
        <taxon>Saccharomycotina</taxon>
        <taxon>Saccharomycetes</taxon>
        <taxon>Saccharomycodales</taxon>
        <taxon>Saccharomycodaceae</taxon>
        <taxon>Hanseniaspora</taxon>
    </lineage>
</organism>
<feature type="region of interest" description="Disordered" evidence="8">
    <location>
        <begin position="230"/>
        <end position="305"/>
    </location>
</feature>
<dbReference type="FunCoup" id="A0A1E5RN97">
    <property type="interactions" value="632"/>
</dbReference>
<comment type="similarity">
    <text evidence="1">Belongs to the SOS response-associated peptidase family.</text>
</comment>
<name>A0A1E5RN97_9ASCO</name>
<dbReference type="GO" id="GO:0016829">
    <property type="term" value="F:lyase activity"/>
    <property type="evidence" value="ECO:0007669"/>
    <property type="project" value="UniProtKB-KW"/>
</dbReference>
<evidence type="ECO:0000256" key="6">
    <source>
        <dbReference type="ARBA" id="ARBA00023125"/>
    </source>
</evidence>
<evidence type="ECO:0000256" key="1">
    <source>
        <dbReference type="ARBA" id="ARBA00008136"/>
    </source>
</evidence>
<evidence type="ECO:0000256" key="5">
    <source>
        <dbReference type="ARBA" id="ARBA00023124"/>
    </source>
</evidence>
<dbReference type="GO" id="GO:0003697">
    <property type="term" value="F:single-stranded DNA binding"/>
    <property type="evidence" value="ECO:0007669"/>
    <property type="project" value="InterPro"/>
</dbReference>
<feature type="compositionally biased region" description="Basic and acidic residues" evidence="8">
    <location>
        <begin position="230"/>
        <end position="239"/>
    </location>
</feature>
<dbReference type="EMBL" id="LPNM01000005">
    <property type="protein sequence ID" value="OEJ88354.1"/>
    <property type="molecule type" value="Genomic_DNA"/>
</dbReference>
<dbReference type="OrthoDB" id="2111841at2759"/>